<sequence length="379" mass="38322">MPRSGDTYSLPAGYLAVDGQTASASQHNDPLEDLEQEQNAARPIAVGGTGSTSPSAARTALGLEIGSDVLAYNAEIDALTDDELGQIQNIGTTTISASQWGYLGAATAFAGTLLDDANAGAARTTLGLGTIATQSAGNVDIGGGEIDGTPIGANSASTGAFTTLSASGATTITGSGEVATLVNSSAGNVYMGFDRDGAREAYVGFNNGSSSDFTIINETTGYVRVRTQGDVFIQSGNSTTIFCDGSTQHVGINTLTPAAELEVNGDTILDGDFSVDAGYGSAAAAFATRAWGKVNATGSLTEGGGVTSTRITTGRYQIGLNTTMPDANYSVIVQTFGAGGTRTPTEAQVVTQTNSNFQVDIVDGGGSAANNGFFFQVVR</sequence>
<evidence type="ECO:0000313" key="2">
    <source>
        <dbReference type="Proteomes" id="UP000193570"/>
    </source>
</evidence>
<dbReference type="RefSeq" id="WP_085793735.1">
    <property type="nucleotide sequence ID" value="NZ_FWFK01000011.1"/>
</dbReference>
<keyword evidence="2" id="KW-1185">Reference proteome</keyword>
<dbReference type="OrthoDB" id="9810174at2"/>
<reference evidence="1 2" key="1">
    <citation type="submission" date="2017-03" db="EMBL/GenBank/DDBJ databases">
        <authorList>
            <person name="Afonso C.L."/>
            <person name="Miller P.J."/>
            <person name="Scott M.A."/>
            <person name="Spackman E."/>
            <person name="Goraichik I."/>
            <person name="Dimitrov K.M."/>
            <person name="Suarez D.L."/>
            <person name="Swayne D.E."/>
        </authorList>
    </citation>
    <scope>NUCLEOTIDE SEQUENCE [LARGE SCALE GENOMIC DNA]</scope>
    <source>
        <strain evidence="1 2">CECT 8625</strain>
    </source>
</reference>
<protein>
    <submittedName>
        <fullName evidence="1">Uncharacterized protein</fullName>
    </submittedName>
</protein>
<organism evidence="1 2">
    <name type="scientific">Roseivivax jejudonensis</name>
    <dbReference type="NCBI Taxonomy" id="1529041"/>
    <lineage>
        <taxon>Bacteria</taxon>
        <taxon>Pseudomonadati</taxon>
        <taxon>Pseudomonadota</taxon>
        <taxon>Alphaproteobacteria</taxon>
        <taxon>Rhodobacterales</taxon>
        <taxon>Roseobacteraceae</taxon>
        <taxon>Roseivivax</taxon>
    </lineage>
</organism>
<evidence type="ECO:0000313" key="1">
    <source>
        <dbReference type="EMBL" id="SLN74727.1"/>
    </source>
</evidence>
<name>A0A1X7AAS7_9RHOB</name>
<proteinExistence type="predicted"/>
<dbReference type="AlphaFoldDB" id="A0A1X7AAS7"/>
<dbReference type="Proteomes" id="UP000193570">
    <property type="component" value="Unassembled WGS sequence"/>
</dbReference>
<dbReference type="EMBL" id="FWFK01000011">
    <property type="protein sequence ID" value="SLN74727.1"/>
    <property type="molecule type" value="Genomic_DNA"/>
</dbReference>
<accession>A0A1X7AAS7</accession>
<gene>
    <name evidence="1" type="ORF">ROJ8625_04088</name>
</gene>